<sequence>MCINPCVYSTYATKETTVAIGQNAIFACGQKQGCPSYVWRIYSQNRGAISVSEGATNTVFNVNHDTTPSGSNILRVNSINENSPIFYQCLCTYRTTEPTAFACQQLIVITFCQVQVLVESRLETFNASIDGPTELSLFSVTEGEHVAVTCPGTSTFKTNCSNIGSSNFTISRSQQNCLIECLYGEICTAGVIVNVLHRDDTTTIASTDYSVAVTYNSTSSVTYRDTSTDSGSYLPFLVGLLLAALTVLIIVVVVCVYIGYYKSNRKTKSIPRDNSTNPASIETAIPTYASVDKVHHVDLTPENNIFELDEPAVCVAKEGYTEHSVVNSTSPGRESETLTKVTNADPETCATANDLKSILSATNGSSTEKEEGDTEKEDSKFANIPVYAEVNKPTARDEDVSALYASVNKTR</sequence>
<keyword evidence="4" id="KW-1185">Reference proteome</keyword>
<dbReference type="Proteomes" id="UP000230750">
    <property type="component" value="Unassembled WGS sequence"/>
</dbReference>
<proteinExistence type="predicted"/>
<organism evidence="3 4">
    <name type="scientific">Stichopus japonicus</name>
    <name type="common">Sea cucumber</name>
    <dbReference type="NCBI Taxonomy" id="307972"/>
    <lineage>
        <taxon>Eukaryota</taxon>
        <taxon>Metazoa</taxon>
        <taxon>Echinodermata</taxon>
        <taxon>Eleutherozoa</taxon>
        <taxon>Echinozoa</taxon>
        <taxon>Holothuroidea</taxon>
        <taxon>Aspidochirotacea</taxon>
        <taxon>Aspidochirotida</taxon>
        <taxon>Stichopodidae</taxon>
        <taxon>Apostichopus</taxon>
    </lineage>
</organism>
<feature type="transmembrane region" description="Helical" evidence="2">
    <location>
        <begin position="233"/>
        <end position="260"/>
    </location>
</feature>
<comment type="caution">
    <text evidence="3">The sequence shown here is derived from an EMBL/GenBank/DDBJ whole genome shotgun (WGS) entry which is preliminary data.</text>
</comment>
<protein>
    <submittedName>
        <fullName evidence="3">Uncharacterized protein</fullName>
    </submittedName>
</protein>
<evidence type="ECO:0000256" key="1">
    <source>
        <dbReference type="SAM" id="MobiDB-lite"/>
    </source>
</evidence>
<evidence type="ECO:0000313" key="3">
    <source>
        <dbReference type="EMBL" id="PIK56253.1"/>
    </source>
</evidence>
<dbReference type="EMBL" id="MRZV01000182">
    <property type="protein sequence ID" value="PIK56253.1"/>
    <property type="molecule type" value="Genomic_DNA"/>
</dbReference>
<feature type="region of interest" description="Disordered" evidence="1">
    <location>
        <begin position="357"/>
        <end position="380"/>
    </location>
</feature>
<keyword evidence="2" id="KW-0812">Transmembrane</keyword>
<keyword evidence="2" id="KW-1133">Transmembrane helix</keyword>
<evidence type="ECO:0000313" key="4">
    <source>
        <dbReference type="Proteomes" id="UP000230750"/>
    </source>
</evidence>
<evidence type="ECO:0000256" key="2">
    <source>
        <dbReference type="SAM" id="Phobius"/>
    </source>
</evidence>
<gene>
    <name evidence="3" type="ORF">BSL78_06836</name>
</gene>
<name>A0A2G8L7L5_STIJA</name>
<keyword evidence="2" id="KW-0472">Membrane</keyword>
<reference evidence="3 4" key="1">
    <citation type="journal article" date="2017" name="PLoS Biol.">
        <title>The sea cucumber genome provides insights into morphological evolution and visceral regeneration.</title>
        <authorList>
            <person name="Zhang X."/>
            <person name="Sun L."/>
            <person name="Yuan J."/>
            <person name="Sun Y."/>
            <person name="Gao Y."/>
            <person name="Zhang L."/>
            <person name="Li S."/>
            <person name="Dai H."/>
            <person name="Hamel J.F."/>
            <person name="Liu C."/>
            <person name="Yu Y."/>
            <person name="Liu S."/>
            <person name="Lin W."/>
            <person name="Guo K."/>
            <person name="Jin S."/>
            <person name="Xu P."/>
            <person name="Storey K.B."/>
            <person name="Huan P."/>
            <person name="Zhang T."/>
            <person name="Zhou Y."/>
            <person name="Zhang J."/>
            <person name="Lin C."/>
            <person name="Li X."/>
            <person name="Xing L."/>
            <person name="Huo D."/>
            <person name="Sun M."/>
            <person name="Wang L."/>
            <person name="Mercier A."/>
            <person name="Li F."/>
            <person name="Yang H."/>
            <person name="Xiang J."/>
        </authorList>
    </citation>
    <scope>NUCLEOTIDE SEQUENCE [LARGE SCALE GENOMIC DNA]</scope>
    <source>
        <strain evidence="3">Shaxun</strain>
        <tissue evidence="3">Muscle</tissue>
    </source>
</reference>
<dbReference type="AlphaFoldDB" id="A0A2G8L7L5"/>
<accession>A0A2G8L7L5</accession>